<gene>
    <name evidence="1" type="ORF">PYTT_2017</name>
</gene>
<dbReference type="KEGG" id="agl:PYTT_2017"/>
<dbReference type="InterPro" id="IPR021272">
    <property type="entry name" value="DUF2851"/>
</dbReference>
<sequence length="460" mass="52671">MKETPIELAESYACLRESVLGEGVSEPLPGELPGEAVLQACWQAGLLGREWTMQDGRRVRMLDFGVWNRGAGPDFLNATMEVDGRRLQGDVELDRQPEDWERHGHGVNGRFDGVMLHVAFARPGRVWFTRNSRHEEVPLVVVPAEAWHAATGVRLPLPSARADLCRLPLAEMSDADVVSLLQAAAAFRMQAKRRRFRRKAELCGDHQAWYEAWAETLGYRVNREAMSLLAGRAPLASLHGQEEAVLFGTAGFLVPVLPDRCDEETRAYHGRIWQSWWERRDEFELSEERRLPWSYAGIRPANHPHRRLAALCLTVAGWKEFSSLLRARETRRLETYLNGLTHPYWSYRVSLPSPVLKNRLVLVGKDRVRDFLVNHVLAYDEDPVAWEIYLRLPGGSPSARVVRMSDRLFGSRSGGEVLVKRAYQHQALLQIEEDFCQPSLCEECLFPRQLQDWRAERRCF</sequence>
<keyword evidence="2" id="KW-1185">Reference proteome</keyword>
<dbReference type="AlphaFoldDB" id="A0A1C7PBZ3"/>
<evidence type="ECO:0000313" key="1">
    <source>
        <dbReference type="EMBL" id="SEH95162.1"/>
    </source>
</evidence>
<evidence type="ECO:0008006" key="3">
    <source>
        <dbReference type="Google" id="ProtNLM"/>
    </source>
</evidence>
<dbReference type="EMBL" id="LT629973">
    <property type="protein sequence ID" value="SEH95162.1"/>
    <property type="molecule type" value="Genomic_DNA"/>
</dbReference>
<dbReference type="RefSeq" id="WP_067775716.1">
    <property type="nucleotide sequence ID" value="NZ_LIGX01000023.1"/>
</dbReference>
<reference evidence="2" key="1">
    <citation type="submission" date="2016-09" db="EMBL/GenBank/DDBJ databases">
        <authorList>
            <person name="Koehorst J."/>
        </authorList>
    </citation>
    <scope>NUCLEOTIDE SEQUENCE [LARGE SCALE GENOMIC DNA]</scope>
</reference>
<dbReference type="OrthoDB" id="148404at2"/>
<dbReference type="Pfam" id="PF11013">
    <property type="entry name" value="DUF2851"/>
    <property type="match status" value="1"/>
</dbReference>
<dbReference type="Proteomes" id="UP000176204">
    <property type="component" value="Chromosome I"/>
</dbReference>
<name>A0A1C7PBZ3_9BACT</name>
<organism evidence="1 2">
    <name type="scientific">Akkermansia glycaniphila</name>
    <dbReference type="NCBI Taxonomy" id="1679444"/>
    <lineage>
        <taxon>Bacteria</taxon>
        <taxon>Pseudomonadati</taxon>
        <taxon>Verrucomicrobiota</taxon>
        <taxon>Verrucomicrobiia</taxon>
        <taxon>Verrucomicrobiales</taxon>
        <taxon>Akkermansiaceae</taxon>
        <taxon>Akkermansia</taxon>
    </lineage>
</organism>
<accession>A0A1C7PBZ3</accession>
<protein>
    <recommendedName>
        <fullName evidence="3">DUF2851 family protein</fullName>
    </recommendedName>
</protein>
<evidence type="ECO:0000313" key="2">
    <source>
        <dbReference type="Proteomes" id="UP000176204"/>
    </source>
</evidence>
<dbReference type="STRING" id="1679444.PYTT_2017"/>
<proteinExistence type="predicted"/>